<accession>A0AAV6M220</accession>
<feature type="non-terminal residue" evidence="2">
    <location>
        <position position="1"/>
    </location>
</feature>
<sequence>MQWCLPQKGDVVAYRLIELSSTWTPEISSFRAGKVSWQGSLDSSKTMVNQENTSAKQSAESSIFAHSIGNANDTKQGNGKVTAWDEISEALSAKKAGTY</sequence>
<dbReference type="GO" id="GO:0000387">
    <property type="term" value="P:spliceosomal snRNP assembly"/>
    <property type="evidence" value="ECO:0007669"/>
    <property type="project" value="TreeGrafter"/>
</dbReference>
<dbReference type="EMBL" id="JAGKQH010000018">
    <property type="protein sequence ID" value="KAG6573691.1"/>
    <property type="molecule type" value="Genomic_DNA"/>
</dbReference>
<dbReference type="GO" id="GO:0015030">
    <property type="term" value="C:Cajal body"/>
    <property type="evidence" value="ECO:0007669"/>
    <property type="project" value="TreeGrafter"/>
</dbReference>
<dbReference type="PANTHER" id="PTHR15197:SF0">
    <property type="entry name" value="COILIN"/>
    <property type="match status" value="1"/>
</dbReference>
<dbReference type="PANTHER" id="PTHR15197">
    <property type="entry name" value="COILIN P80"/>
    <property type="match status" value="1"/>
</dbReference>
<proteinExistence type="predicted"/>
<dbReference type="InterPro" id="IPR056398">
    <property type="entry name" value="Tudor_Coilin"/>
</dbReference>
<organism evidence="2 3">
    <name type="scientific">Cucurbita argyrosperma subsp. sororia</name>
    <dbReference type="NCBI Taxonomy" id="37648"/>
    <lineage>
        <taxon>Eukaryota</taxon>
        <taxon>Viridiplantae</taxon>
        <taxon>Streptophyta</taxon>
        <taxon>Embryophyta</taxon>
        <taxon>Tracheophyta</taxon>
        <taxon>Spermatophyta</taxon>
        <taxon>Magnoliopsida</taxon>
        <taxon>eudicotyledons</taxon>
        <taxon>Gunneridae</taxon>
        <taxon>Pentapetalae</taxon>
        <taxon>rosids</taxon>
        <taxon>fabids</taxon>
        <taxon>Cucurbitales</taxon>
        <taxon>Cucurbitaceae</taxon>
        <taxon>Cucurbiteae</taxon>
        <taxon>Cucurbita</taxon>
    </lineage>
</organism>
<protein>
    <submittedName>
        <fullName evidence="2">Coilin</fullName>
    </submittedName>
</protein>
<evidence type="ECO:0000259" key="1">
    <source>
        <dbReference type="Pfam" id="PF23086"/>
    </source>
</evidence>
<comment type="caution">
    <text evidence="2">The sequence shown here is derived from an EMBL/GenBank/DDBJ whole genome shotgun (WGS) entry which is preliminary data.</text>
</comment>
<name>A0AAV6M220_9ROSI</name>
<feature type="domain" description="Coilin tudor" evidence="1">
    <location>
        <begin position="5"/>
        <end position="55"/>
    </location>
</feature>
<dbReference type="Pfam" id="PF23086">
    <property type="entry name" value="Tudor_Coilin"/>
    <property type="match status" value="1"/>
</dbReference>
<evidence type="ECO:0000313" key="3">
    <source>
        <dbReference type="Proteomes" id="UP000685013"/>
    </source>
</evidence>
<dbReference type="GO" id="GO:0030620">
    <property type="term" value="F:U2 snRNA binding"/>
    <property type="evidence" value="ECO:0007669"/>
    <property type="project" value="TreeGrafter"/>
</dbReference>
<evidence type="ECO:0000313" key="2">
    <source>
        <dbReference type="EMBL" id="KAG6573691.1"/>
    </source>
</evidence>
<dbReference type="AlphaFoldDB" id="A0AAV6M220"/>
<dbReference type="Proteomes" id="UP000685013">
    <property type="component" value="Chromosome 18"/>
</dbReference>
<gene>
    <name evidence="2" type="primary">COIL</name>
    <name evidence="2" type="ORF">SDJN03_27578</name>
</gene>
<keyword evidence="3" id="KW-1185">Reference proteome</keyword>
<reference evidence="2 3" key="1">
    <citation type="journal article" date="2021" name="Hortic Res">
        <title>The domestication of Cucurbita argyrosperma as revealed by the genome of its wild relative.</title>
        <authorList>
            <person name="Barrera-Redondo J."/>
            <person name="Sanchez-de la Vega G."/>
            <person name="Aguirre-Liguori J.A."/>
            <person name="Castellanos-Morales G."/>
            <person name="Gutierrez-Guerrero Y.T."/>
            <person name="Aguirre-Dugua X."/>
            <person name="Aguirre-Planter E."/>
            <person name="Tenaillon M.I."/>
            <person name="Lira-Saade R."/>
            <person name="Eguiarte L.E."/>
        </authorList>
    </citation>
    <scope>NUCLEOTIDE SEQUENCE [LARGE SCALE GENOMIC DNA]</scope>
    <source>
        <strain evidence="2">JBR-2021</strain>
    </source>
</reference>
<dbReference type="InterPro" id="IPR024822">
    <property type="entry name" value="Coilin"/>
</dbReference>
<dbReference type="GO" id="GO:0030619">
    <property type="term" value="F:U1 snRNA binding"/>
    <property type="evidence" value="ECO:0007669"/>
    <property type="project" value="TreeGrafter"/>
</dbReference>